<accession>A0AAW2LQX0</accession>
<reference evidence="2" key="1">
    <citation type="submission" date="2020-06" db="EMBL/GenBank/DDBJ databases">
        <authorList>
            <person name="Li T."/>
            <person name="Hu X."/>
            <person name="Zhang T."/>
            <person name="Song X."/>
            <person name="Zhang H."/>
            <person name="Dai N."/>
            <person name="Sheng W."/>
            <person name="Hou X."/>
            <person name="Wei L."/>
        </authorList>
    </citation>
    <scope>NUCLEOTIDE SEQUENCE</scope>
    <source>
        <strain evidence="2">G02</strain>
        <tissue evidence="2">Leaf</tissue>
    </source>
</reference>
<sequence>MSGRKKAKVGESSSQSRSRSFRAATVLPPAPDSLGGNLQFHSRSARERYFAIRVRKIIPCKVLHQPTITDLNISTSFTLLVENIGWKCFFDCNVDSFTELVHEFYSTFEFTTPSDLTLSTPNVLKFRLLGRAFSLSLTDFNIALGFTTPDLAQHHEYLTSVCNYRDEFKPNELWRQYSVDPNVTTPVGLKPCI</sequence>
<proteinExistence type="predicted"/>
<protein>
    <submittedName>
        <fullName evidence="2">Uncharacterized protein</fullName>
    </submittedName>
</protein>
<dbReference type="EMBL" id="JACGWJ010000024">
    <property type="protein sequence ID" value="KAL0320096.1"/>
    <property type="molecule type" value="Genomic_DNA"/>
</dbReference>
<evidence type="ECO:0000256" key="1">
    <source>
        <dbReference type="SAM" id="MobiDB-lite"/>
    </source>
</evidence>
<comment type="caution">
    <text evidence="2">The sequence shown here is derived from an EMBL/GenBank/DDBJ whole genome shotgun (WGS) entry which is preliminary data.</text>
</comment>
<feature type="compositionally biased region" description="Low complexity" evidence="1">
    <location>
        <begin position="12"/>
        <end position="21"/>
    </location>
</feature>
<feature type="region of interest" description="Disordered" evidence="1">
    <location>
        <begin position="1"/>
        <end position="21"/>
    </location>
</feature>
<gene>
    <name evidence="2" type="ORF">Sradi_5271100</name>
</gene>
<dbReference type="AlphaFoldDB" id="A0AAW2LQX0"/>
<reference evidence="2" key="2">
    <citation type="journal article" date="2024" name="Plant">
        <title>Genomic evolution and insights into agronomic trait innovations of Sesamum species.</title>
        <authorList>
            <person name="Miao H."/>
            <person name="Wang L."/>
            <person name="Qu L."/>
            <person name="Liu H."/>
            <person name="Sun Y."/>
            <person name="Le M."/>
            <person name="Wang Q."/>
            <person name="Wei S."/>
            <person name="Zheng Y."/>
            <person name="Lin W."/>
            <person name="Duan Y."/>
            <person name="Cao H."/>
            <person name="Xiong S."/>
            <person name="Wang X."/>
            <person name="Wei L."/>
            <person name="Li C."/>
            <person name="Ma Q."/>
            <person name="Ju M."/>
            <person name="Zhao R."/>
            <person name="Li G."/>
            <person name="Mu C."/>
            <person name="Tian Q."/>
            <person name="Mei H."/>
            <person name="Zhang T."/>
            <person name="Gao T."/>
            <person name="Zhang H."/>
        </authorList>
    </citation>
    <scope>NUCLEOTIDE SEQUENCE</scope>
    <source>
        <strain evidence="2">G02</strain>
    </source>
</reference>
<organism evidence="2">
    <name type="scientific">Sesamum radiatum</name>
    <name type="common">Black benniseed</name>
    <dbReference type="NCBI Taxonomy" id="300843"/>
    <lineage>
        <taxon>Eukaryota</taxon>
        <taxon>Viridiplantae</taxon>
        <taxon>Streptophyta</taxon>
        <taxon>Embryophyta</taxon>
        <taxon>Tracheophyta</taxon>
        <taxon>Spermatophyta</taxon>
        <taxon>Magnoliopsida</taxon>
        <taxon>eudicotyledons</taxon>
        <taxon>Gunneridae</taxon>
        <taxon>Pentapetalae</taxon>
        <taxon>asterids</taxon>
        <taxon>lamiids</taxon>
        <taxon>Lamiales</taxon>
        <taxon>Pedaliaceae</taxon>
        <taxon>Sesamum</taxon>
    </lineage>
</organism>
<name>A0AAW2LQX0_SESRA</name>
<evidence type="ECO:0000313" key="2">
    <source>
        <dbReference type="EMBL" id="KAL0320096.1"/>
    </source>
</evidence>